<evidence type="ECO:0000259" key="2">
    <source>
        <dbReference type="Pfam" id="PF01361"/>
    </source>
</evidence>
<keyword evidence="4" id="KW-1185">Reference proteome</keyword>
<dbReference type="Proteomes" id="UP000295496">
    <property type="component" value="Unassembled WGS sequence"/>
</dbReference>
<dbReference type="SUPFAM" id="SSF55331">
    <property type="entry name" value="Tautomerase/MIF"/>
    <property type="match status" value="1"/>
</dbReference>
<evidence type="ECO:0000256" key="1">
    <source>
        <dbReference type="ARBA" id="ARBA00023235"/>
    </source>
</evidence>
<sequence>MPLIQITLVEGRDDKVVTECAKEIAQVAHTKLGAPLESIRVVVNQVPATHWIVGNQSKAERDAAKGESK</sequence>
<dbReference type="Pfam" id="PF01361">
    <property type="entry name" value="Tautomerase"/>
    <property type="match status" value="1"/>
</dbReference>
<gene>
    <name evidence="3" type="ORF">EV692_2061</name>
</gene>
<dbReference type="InterPro" id="IPR014347">
    <property type="entry name" value="Tautomerase/MIF_sf"/>
</dbReference>
<proteinExistence type="predicted"/>
<dbReference type="InterPro" id="IPR004370">
    <property type="entry name" value="4-OT-like_dom"/>
</dbReference>
<evidence type="ECO:0000313" key="4">
    <source>
        <dbReference type="Proteomes" id="UP000295496"/>
    </source>
</evidence>
<dbReference type="OrthoDB" id="9799841at2"/>
<accession>A0A4R1KRH8</accession>
<evidence type="ECO:0000313" key="3">
    <source>
        <dbReference type="EMBL" id="TCK67153.1"/>
    </source>
</evidence>
<dbReference type="AlphaFoldDB" id="A0A4R1KRH8"/>
<comment type="caution">
    <text evidence="3">The sequence shown here is derived from an EMBL/GenBank/DDBJ whole genome shotgun (WGS) entry which is preliminary data.</text>
</comment>
<dbReference type="EMBL" id="SMGJ01000007">
    <property type="protein sequence ID" value="TCK67153.1"/>
    <property type="molecule type" value="Genomic_DNA"/>
</dbReference>
<name>A0A4R1KRH8_9PAST</name>
<dbReference type="GO" id="GO:0016853">
    <property type="term" value="F:isomerase activity"/>
    <property type="evidence" value="ECO:0007669"/>
    <property type="project" value="UniProtKB-KW"/>
</dbReference>
<feature type="domain" description="4-oxalocrotonate tautomerase-like" evidence="2">
    <location>
        <begin position="2"/>
        <end position="60"/>
    </location>
</feature>
<keyword evidence="1" id="KW-0413">Isomerase</keyword>
<dbReference type="RefSeq" id="WP_132302632.1">
    <property type="nucleotide sequence ID" value="NZ_CP170642.1"/>
</dbReference>
<protein>
    <submittedName>
        <fullName evidence="3">4-oxalocrotonate tautomerase</fullName>
    </submittedName>
</protein>
<dbReference type="Gene3D" id="3.30.429.10">
    <property type="entry name" value="Macrophage Migration Inhibitory Factor"/>
    <property type="match status" value="1"/>
</dbReference>
<reference evidence="3 4" key="1">
    <citation type="submission" date="2019-03" db="EMBL/GenBank/DDBJ databases">
        <title>Genomic Encyclopedia of Type Strains, Phase IV (KMG-IV): sequencing the most valuable type-strain genomes for metagenomic binning, comparative biology and taxonomic classification.</title>
        <authorList>
            <person name="Goeker M."/>
        </authorList>
    </citation>
    <scope>NUCLEOTIDE SEQUENCE [LARGE SCALE GENOMIC DNA]</scope>
    <source>
        <strain evidence="3 4">DSM 10053</strain>
    </source>
</reference>
<organism evidence="3 4">
    <name type="scientific">Lonepinella koalarum</name>
    <dbReference type="NCBI Taxonomy" id="53417"/>
    <lineage>
        <taxon>Bacteria</taxon>
        <taxon>Pseudomonadati</taxon>
        <taxon>Pseudomonadota</taxon>
        <taxon>Gammaproteobacteria</taxon>
        <taxon>Pasteurellales</taxon>
        <taxon>Pasteurellaceae</taxon>
        <taxon>Lonepinella</taxon>
    </lineage>
</organism>